<dbReference type="RefSeq" id="WP_142545901.1">
    <property type="nucleotide sequence ID" value="NZ_SADY01000008.1"/>
</dbReference>
<comment type="caution">
    <text evidence="2">The sequence shown here is derived from an EMBL/GenBank/DDBJ whole genome shotgun (WGS) entry which is preliminary data.</text>
</comment>
<accession>A0ABY3AJR1</accession>
<keyword evidence="3" id="KW-1185">Reference proteome</keyword>
<dbReference type="PRINTS" id="PR00599">
    <property type="entry name" value="MAPEPTIDASE"/>
</dbReference>
<name>A0ABY3AJR1_PAEPP</name>
<dbReference type="PANTHER" id="PTHR46112">
    <property type="entry name" value="AMINOPEPTIDASE"/>
    <property type="match status" value="1"/>
</dbReference>
<dbReference type="Pfam" id="PF00557">
    <property type="entry name" value="Peptidase_M24"/>
    <property type="match status" value="1"/>
</dbReference>
<dbReference type="InterPro" id="IPR029149">
    <property type="entry name" value="Creatin/AminoP/Spt16_N"/>
</dbReference>
<dbReference type="InterPro" id="IPR036005">
    <property type="entry name" value="Creatinase/aminopeptidase-like"/>
</dbReference>
<dbReference type="Proteomes" id="UP000316208">
    <property type="component" value="Unassembled WGS sequence"/>
</dbReference>
<evidence type="ECO:0000313" key="2">
    <source>
        <dbReference type="EMBL" id="TQR42210.1"/>
    </source>
</evidence>
<organism evidence="2 3">
    <name type="scientific">Paenibacillus popilliae</name>
    <name type="common">Bacillus popilliae</name>
    <dbReference type="NCBI Taxonomy" id="78057"/>
    <lineage>
        <taxon>Bacteria</taxon>
        <taxon>Bacillati</taxon>
        <taxon>Bacillota</taxon>
        <taxon>Bacilli</taxon>
        <taxon>Bacillales</taxon>
        <taxon>Paenibacillaceae</taxon>
        <taxon>Paenibacillus</taxon>
    </lineage>
</organism>
<dbReference type="InterPro" id="IPR000994">
    <property type="entry name" value="Pept_M24"/>
</dbReference>
<dbReference type="CDD" id="cd01066">
    <property type="entry name" value="APP_MetAP"/>
    <property type="match status" value="1"/>
</dbReference>
<keyword evidence="2" id="KW-0031">Aminopeptidase</keyword>
<feature type="domain" description="Peptidase M24" evidence="1">
    <location>
        <begin position="201"/>
        <end position="403"/>
    </location>
</feature>
<proteinExistence type="predicted"/>
<keyword evidence="2" id="KW-0378">Hydrolase</keyword>
<dbReference type="PANTHER" id="PTHR46112:SF2">
    <property type="entry name" value="XAA-PRO AMINOPEPTIDASE P-RELATED"/>
    <property type="match status" value="1"/>
</dbReference>
<reference evidence="2 3" key="1">
    <citation type="submission" date="2018-03" db="EMBL/GenBank/DDBJ databases">
        <title>Aerobic endospore-forming bacteria genome sequencing and assembly.</title>
        <authorList>
            <person name="Cavalcante D.A."/>
            <person name="Driks A."/>
            <person name="Putonti C."/>
            <person name="De-Souza M.T."/>
        </authorList>
    </citation>
    <scope>NUCLEOTIDE SEQUENCE [LARGE SCALE GENOMIC DNA]</scope>
    <source>
        <strain evidence="2 3">SDF0028</strain>
    </source>
</reference>
<protein>
    <submittedName>
        <fullName evidence="2">Aminopeptidase P family protein</fullName>
    </submittedName>
</protein>
<evidence type="ECO:0000259" key="1">
    <source>
        <dbReference type="Pfam" id="PF00557"/>
    </source>
</evidence>
<dbReference type="EMBL" id="SADY01000008">
    <property type="protein sequence ID" value="TQR42210.1"/>
    <property type="molecule type" value="Genomic_DNA"/>
</dbReference>
<dbReference type="InterPro" id="IPR001714">
    <property type="entry name" value="Pept_M24_MAP"/>
</dbReference>
<dbReference type="GO" id="GO:0004177">
    <property type="term" value="F:aminopeptidase activity"/>
    <property type="evidence" value="ECO:0007669"/>
    <property type="project" value="UniProtKB-KW"/>
</dbReference>
<dbReference type="SUPFAM" id="SSF53092">
    <property type="entry name" value="Creatinase/prolidase N-terminal domain"/>
    <property type="match status" value="1"/>
</dbReference>
<gene>
    <name evidence="2" type="ORF">C7Y44_24060</name>
</gene>
<dbReference type="SUPFAM" id="SSF55920">
    <property type="entry name" value="Creatinase/aminopeptidase"/>
    <property type="match status" value="1"/>
</dbReference>
<keyword evidence="2" id="KW-0645">Protease</keyword>
<dbReference type="Gene3D" id="3.90.230.10">
    <property type="entry name" value="Creatinase/methionine aminopeptidase superfamily"/>
    <property type="match status" value="1"/>
</dbReference>
<dbReference type="Gene3D" id="3.40.350.10">
    <property type="entry name" value="Creatinase/prolidase N-terminal domain"/>
    <property type="match status" value="1"/>
</dbReference>
<sequence length="417" mass="46126">MYKDLTMARNKSFTELDMSFERIPYDWESRQKWLTLPFPLEEYKLRVAKVRKEMVKNELDALLIYGAPGWMNGDVRWISNFLTLIGSTVVVLPLEGPLMLTTNSILHSAPMQSFVHQTWIEDVRPAHLPGTVKNPEGIGKLICHFLQERKLENGQIGLVGEMFFPAAILGEIRSQLPAVKILSGTSAFWTVKQIKSPREIEIMEYAGKATAAGLEAVMGLAKPGVSELELSAAAHEAMAGMVDWIGHCMIASGSRSGLKHLYPTARILEDGDMVFMDIGVHYQGYHTDTARTLCAGSIGKKQREVLQCGLDMFESVLEAAKPGVRVSELQILAQSIAEDSGYGAHYWPTGFGHGIGTNIAELPDLHWDSETVLQPGHIFALEPMIVIHGFGCGVIEDQILITETGARSLTPARRKVW</sequence>
<evidence type="ECO:0000313" key="3">
    <source>
        <dbReference type="Proteomes" id="UP000316208"/>
    </source>
</evidence>
<dbReference type="InterPro" id="IPR050659">
    <property type="entry name" value="Peptidase_M24B"/>
</dbReference>